<sequence length="87" mass="9671">MMKPDLEAIRQRLEAASKGSPYTQPKAFYRLARADVPDLLEYVEKLEAVKAPLPALLKAIAGSHSGKNLHHYTEPVFRALTTLEEAP</sequence>
<accession>A0A6M3XTN6</accession>
<evidence type="ECO:0000313" key="1">
    <source>
        <dbReference type="EMBL" id="QJI01305.1"/>
    </source>
</evidence>
<protein>
    <submittedName>
        <fullName evidence="1">Uncharacterized protein</fullName>
    </submittedName>
</protein>
<name>A0A6M3XTN6_9ZZZZ</name>
<dbReference type="EMBL" id="MT144914">
    <property type="protein sequence ID" value="QJI01305.1"/>
    <property type="molecule type" value="Genomic_DNA"/>
</dbReference>
<proteinExistence type="predicted"/>
<reference evidence="1" key="1">
    <citation type="submission" date="2020-03" db="EMBL/GenBank/DDBJ databases">
        <title>The deep terrestrial virosphere.</title>
        <authorList>
            <person name="Holmfeldt K."/>
            <person name="Nilsson E."/>
            <person name="Simone D."/>
            <person name="Lopez-Fernandez M."/>
            <person name="Wu X."/>
            <person name="de Brujin I."/>
            <person name="Lundin D."/>
            <person name="Andersson A."/>
            <person name="Bertilsson S."/>
            <person name="Dopson M."/>
        </authorList>
    </citation>
    <scope>NUCLEOTIDE SEQUENCE</scope>
    <source>
        <strain evidence="1">TM448B02463</strain>
    </source>
</reference>
<organism evidence="1">
    <name type="scientific">viral metagenome</name>
    <dbReference type="NCBI Taxonomy" id="1070528"/>
    <lineage>
        <taxon>unclassified sequences</taxon>
        <taxon>metagenomes</taxon>
        <taxon>organismal metagenomes</taxon>
    </lineage>
</organism>
<dbReference type="AlphaFoldDB" id="A0A6M3XTN6"/>
<gene>
    <name evidence="1" type="ORF">TM448B02463_0004</name>
</gene>